<dbReference type="InterPro" id="IPR017703">
    <property type="entry name" value="YgfZ/GCV_T_CS"/>
</dbReference>
<evidence type="ECO:0000313" key="5">
    <source>
        <dbReference type="Proteomes" id="UP000727907"/>
    </source>
</evidence>
<dbReference type="Pfam" id="PF25455">
    <property type="entry name" value="Beta-barrel_CAF17_C"/>
    <property type="match status" value="1"/>
</dbReference>
<evidence type="ECO:0000313" key="4">
    <source>
        <dbReference type="EMBL" id="MBU8875838.1"/>
    </source>
</evidence>
<dbReference type="PANTHER" id="PTHR22602">
    <property type="entry name" value="TRANSFERASE CAF17, MITOCHONDRIAL-RELATED"/>
    <property type="match status" value="1"/>
</dbReference>
<comment type="caution">
    <text evidence="4">The sequence shown here is derived from an EMBL/GenBank/DDBJ whole genome shotgun (WGS) entry which is preliminary data.</text>
</comment>
<protein>
    <submittedName>
        <fullName evidence="4">Folate-binding protein</fullName>
    </submittedName>
</protein>
<dbReference type="NCBIfam" id="TIGR03317">
    <property type="entry name" value="ygfZ_signature"/>
    <property type="match status" value="1"/>
</dbReference>
<feature type="domain" description="CAF17 C-terminal" evidence="3">
    <location>
        <begin position="216"/>
        <end position="284"/>
    </location>
</feature>
<proteinExistence type="predicted"/>
<sequence length="293" mass="31323">MSSQFSLLPHRSVISVAGADRVEFLQGLISNDTRKVAPDQAVWAALLTPQGRFLNDMFVADAGNETFYLETERERAPALARKLKMYTLRSKVTVEDLGTTLEVAAAFGDEASTALGIDGAVSFTDPRLAALGVRIIAPAGQAARLLSARSFSEAPLAAYDALRLPLGVPDGSRDLQVEKALLLENGFDELNGVDWKKGCYMGQELTARTKYRALIKKRLFPVRVEGTLPESGTLVHRGGEEVGEVRSGAGDRALAMLRLDAARGDGALTAGEARIVPEVPGWMRLPDSAASGG</sequence>
<dbReference type="Pfam" id="PF01571">
    <property type="entry name" value="GCV_T"/>
    <property type="match status" value="1"/>
</dbReference>
<feature type="domain" description="GCVT N-terminal" evidence="2">
    <location>
        <begin position="14"/>
        <end position="114"/>
    </location>
</feature>
<dbReference type="RefSeq" id="WP_216964192.1">
    <property type="nucleotide sequence ID" value="NZ_JAHOPB010000002.1"/>
</dbReference>
<organism evidence="4 5">
    <name type="scientific">Reyranella humidisoli</name>
    <dbReference type="NCBI Taxonomy" id="2849149"/>
    <lineage>
        <taxon>Bacteria</taxon>
        <taxon>Pseudomonadati</taxon>
        <taxon>Pseudomonadota</taxon>
        <taxon>Alphaproteobacteria</taxon>
        <taxon>Hyphomicrobiales</taxon>
        <taxon>Reyranellaceae</taxon>
        <taxon>Reyranella</taxon>
    </lineage>
</organism>
<dbReference type="InterPro" id="IPR006222">
    <property type="entry name" value="GCVT_N"/>
</dbReference>
<dbReference type="PANTHER" id="PTHR22602:SF0">
    <property type="entry name" value="TRANSFERASE CAF17, MITOCHONDRIAL-RELATED"/>
    <property type="match status" value="1"/>
</dbReference>
<evidence type="ECO:0000256" key="1">
    <source>
        <dbReference type="ARBA" id="ARBA00022946"/>
    </source>
</evidence>
<keyword evidence="1" id="KW-0809">Transit peptide</keyword>
<dbReference type="EMBL" id="JAHOPB010000002">
    <property type="protein sequence ID" value="MBU8875838.1"/>
    <property type="molecule type" value="Genomic_DNA"/>
</dbReference>
<dbReference type="Proteomes" id="UP000727907">
    <property type="component" value="Unassembled WGS sequence"/>
</dbReference>
<dbReference type="PIRSF" id="PIRSF006487">
    <property type="entry name" value="GcvT"/>
    <property type="match status" value="1"/>
</dbReference>
<evidence type="ECO:0000259" key="3">
    <source>
        <dbReference type="Pfam" id="PF25455"/>
    </source>
</evidence>
<keyword evidence="5" id="KW-1185">Reference proteome</keyword>
<reference evidence="4 5" key="1">
    <citation type="submission" date="2021-06" db="EMBL/GenBank/DDBJ databases">
        <authorList>
            <person name="Lee D.H."/>
        </authorList>
    </citation>
    <scope>NUCLEOTIDE SEQUENCE [LARGE SCALE GENOMIC DNA]</scope>
    <source>
        <strain evidence="4 5">MMS21-HV4-11</strain>
    </source>
</reference>
<gene>
    <name evidence="4" type="ORF">KQ910_18845</name>
</gene>
<accession>A0ABS6IRK4</accession>
<name>A0ABS6IRK4_9HYPH</name>
<dbReference type="InterPro" id="IPR045179">
    <property type="entry name" value="YgfZ/GcvT"/>
</dbReference>
<evidence type="ECO:0000259" key="2">
    <source>
        <dbReference type="Pfam" id="PF01571"/>
    </source>
</evidence>
<dbReference type="InterPro" id="IPR057460">
    <property type="entry name" value="CAF17_C"/>
</dbReference>